<sequence>MPCRAGAVRAAECTCLPQDRSSACTARTKGLRNDMKAALDKIDQHYLNEIVEGQGAGNSNSDQRTRSSREDVHVPPVGI</sequence>
<keyword evidence="3" id="KW-1185">Reference proteome</keyword>
<reference evidence="2" key="1">
    <citation type="submission" date="2019-10" db="EMBL/GenBank/DDBJ databases">
        <authorList>
            <person name="Soares A.E.R."/>
            <person name="Aleixo A."/>
            <person name="Schneider P."/>
            <person name="Miyaki C.Y."/>
            <person name="Schneider M.P."/>
            <person name="Mello C."/>
            <person name="Vasconcelos A.T.R."/>
        </authorList>
    </citation>
    <scope>NUCLEOTIDE SEQUENCE</scope>
    <source>
        <tissue evidence="2">Muscle</tissue>
    </source>
</reference>
<comment type="caution">
    <text evidence="2">The sequence shown here is derived from an EMBL/GenBank/DDBJ whole genome shotgun (WGS) entry which is preliminary data.</text>
</comment>
<feature type="region of interest" description="Disordered" evidence="1">
    <location>
        <begin position="52"/>
        <end position="79"/>
    </location>
</feature>
<evidence type="ECO:0000313" key="3">
    <source>
        <dbReference type="Proteomes" id="UP001145742"/>
    </source>
</evidence>
<accession>A0ABQ9D960</accession>
<protein>
    <submittedName>
        <fullName evidence="2">Uncharacterized protein</fullName>
    </submittedName>
</protein>
<organism evidence="2 3">
    <name type="scientific">Willisornis vidua</name>
    <name type="common">Xingu scale-backed antbird</name>
    <dbReference type="NCBI Taxonomy" id="1566151"/>
    <lineage>
        <taxon>Eukaryota</taxon>
        <taxon>Metazoa</taxon>
        <taxon>Chordata</taxon>
        <taxon>Craniata</taxon>
        <taxon>Vertebrata</taxon>
        <taxon>Euteleostomi</taxon>
        <taxon>Archelosauria</taxon>
        <taxon>Archosauria</taxon>
        <taxon>Dinosauria</taxon>
        <taxon>Saurischia</taxon>
        <taxon>Theropoda</taxon>
        <taxon>Coelurosauria</taxon>
        <taxon>Aves</taxon>
        <taxon>Neognathae</taxon>
        <taxon>Neoaves</taxon>
        <taxon>Telluraves</taxon>
        <taxon>Australaves</taxon>
        <taxon>Passeriformes</taxon>
        <taxon>Thamnophilidae</taxon>
        <taxon>Willisornis</taxon>
    </lineage>
</organism>
<proteinExistence type="predicted"/>
<gene>
    <name evidence="2" type="ORF">WISP_80599</name>
</gene>
<evidence type="ECO:0000313" key="2">
    <source>
        <dbReference type="EMBL" id="KAJ7414943.1"/>
    </source>
</evidence>
<feature type="compositionally biased region" description="Basic and acidic residues" evidence="1">
    <location>
        <begin position="63"/>
        <end position="73"/>
    </location>
</feature>
<evidence type="ECO:0000256" key="1">
    <source>
        <dbReference type="SAM" id="MobiDB-lite"/>
    </source>
</evidence>
<dbReference type="EMBL" id="WHWB01034015">
    <property type="protein sequence ID" value="KAJ7414943.1"/>
    <property type="molecule type" value="Genomic_DNA"/>
</dbReference>
<name>A0ABQ9D960_9PASS</name>
<dbReference type="Proteomes" id="UP001145742">
    <property type="component" value="Unassembled WGS sequence"/>
</dbReference>